<evidence type="ECO:0000259" key="3">
    <source>
        <dbReference type="PROSITE" id="PS50157"/>
    </source>
</evidence>
<dbReference type="EMBL" id="AP024429">
    <property type="protein sequence ID" value="BCR99962.1"/>
    <property type="molecule type" value="Genomic_DNA"/>
</dbReference>
<dbReference type="GO" id="GO:0008270">
    <property type="term" value="F:zinc ion binding"/>
    <property type="evidence" value="ECO:0007669"/>
    <property type="project" value="UniProtKB-KW"/>
</dbReference>
<feature type="domain" description="C2H2-type" evidence="3">
    <location>
        <begin position="22"/>
        <end position="54"/>
    </location>
</feature>
<proteinExistence type="predicted"/>
<dbReference type="AlphaFoldDB" id="A0A7R8A0N0"/>
<dbReference type="PROSITE" id="PS50157">
    <property type="entry name" value="ZINC_FINGER_C2H2_2"/>
    <property type="match status" value="1"/>
</dbReference>
<dbReference type="Proteomes" id="UP000661280">
    <property type="component" value="Chromosome 5"/>
</dbReference>
<reference evidence="4" key="1">
    <citation type="submission" date="2021-01" db="EMBL/GenBank/DDBJ databases">
        <authorList>
            <consortium name="Aspergillus luchuensis mut. kawachii IFO 4304 genome sequencing consortium"/>
            <person name="Kazuki M."/>
            <person name="Futagami T."/>
        </authorList>
    </citation>
    <scope>NUCLEOTIDE SEQUENCE</scope>
    <source>
        <strain evidence="4">IFO 4308</strain>
    </source>
</reference>
<evidence type="ECO:0000256" key="2">
    <source>
        <dbReference type="SAM" id="MobiDB-lite"/>
    </source>
</evidence>
<evidence type="ECO:0000313" key="5">
    <source>
        <dbReference type="Proteomes" id="UP000661280"/>
    </source>
</evidence>
<keyword evidence="5" id="KW-1185">Reference proteome</keyword>
<dbReference type="OrthoDB" id="4462805at2759"/>
<reference evidence="4" key="2">
    <citation type="submission" date="2021-02" db="EMBL/GenBank/DDBJ databases">
        <title>Aspergillus luchuensis mut. kawachii IFO 4304 genome sequence.</title>
        <authorList>
            <person name="Mori K."/>
            <person name="Kadooka C."/>
            <person name="Goto M."/>
            <person name="Futagami T."/>
        </authorList>
    </citation>
    <scope>NUCLEOTIDE SEQUENCE</scope>
    <source>
        <strain evidence="4">IFO 4308</strain>
    </source>
</reference>
<organism evidence="4 5">
    <name type="scientific">Aspergillus kawachii</name>
    <name type="common">White koji mold</name>
    <name type="synonym">Aspergillus awamori var. kawachi</name>
    <dbReference type="NCBI Taxonomy" id="1069201"/>
    <lineage>
        <taxon>Eukaryota</taxon>
        <taxon>Fungi</taxon>
        <taxon>Dikarya</taxon>
        <taxon>Ascomycota</taxon>
        <taxon>Pezizomycotina</taxon>
        <taxon>Eurotiomycetes</taxon>
        <taxon>Eurotiomycetidae</taxon>
        <taxon>Eurotiales</taxon>
        <taxon>Aspergillaceae</taxon>
        <taxon>Aspergillus</taxon>
        <taxon>Aspergillus subgen. Circumdati</taxon>
    </lineage>
</organism>
<evidence type="ECO:0000313" key="4">
    <source>
        <dbReference type="EMBL" id="BCR99962.1"/>
    </source>
</evidence>
<gene>
    <name evidence="4" type="ORF">AKAW2_50304A</name>
</gene>
<keyword evidence="1" id="KW-0862">Zinc</keyword>
<accession>A0A7R8A0N0</accession>
<feature type="region of interest" description="Disordered" evidence="2">
    <location>
        <begin position="131"/>
        <end position="150"/>
    </location>
</feature>
<dbReference type="InterPro" id="IPR013087">
    <property type="entry name" value="Znf_C2H2_type"/>
</dbReference>
<dbReference type="RefSeq" id="XP_041543725.1">
    <property type="nucleotide sequence ID" value="XM_041690108.1"/>
</dbReference>
<keyword evidence="1" id="KW-0479">Metal-binding</keyword>
<dbReference type="KEGG" id="aluc:AKAW2_50304A"/>
<sequence>MASLQMQNRTLLRIIENSKIRSLCPQCLKGFPRSDALYEHFRRTSDKIHDGLDMRSTDFGRFFSCYQVALRASILPAQLQFGAKCFEYRFIVEHYGEGDENRQSICQTNNTNTGATYSWTDTTAPSSDTNYIPNDFGSNPMGWSGNERQD</sequence>
<dbReference type="GeneID" id="64961284"/>
<protein>
    <recommendedName>
        <fullName evidence="3">C2H2-type domain-containing protein</fullName>
    </recommendedName>
</protein>
<evidence type="ECO:0000256" key="1">
    <source>
        <dbReference type="PROSITE-ProRule" id="PRU00042"/>
    </source>
</evidence>
<keyword evidence="1" id="KW-0863">Zinc-finger</keyword>
<name>A0A7R8A0N0_ASPKA</name>